<keyword evidence="2" id="KW-0210">Decarboxylase</keyword>
<dbReference type="EMBL" id="MU826351">
    <property type="protein sequence ID" value="KAJ7381005.1"/>
    <property type="molecule type" value="Genomic_DNA"/>
</dbReference>
<dbReference type="Gene3D" id="3.40.50.970">
    <property type="match status" value="2"/>
</dbReference>
<dbReference type="OrthoDB" id="16262at2759"/>
<evidence type="ECO:0000313" key="10">
    <source>
        <dbReference type="Proteomes" id="UP001163046"/>
    </source>
</evidence>
<evidence type="ECO:0000256" key="1">
    <source>
        <dbReference type="ARBA" id="ARBA00018936"/>
    </source>
</evidence>
<gene>
    <name evidence="9" type="ORF">OS493_004599</name>
</gene>
<evidence type="ECO:0000256" key="6">
    <source>
        <dbReference type="ARBA" id="ARBA00048767"/>
    </source>
</evidence>
<keyword evidence="4" id="KW-0456">Lyase</keyword>
<dbReference type="Proteomes" id="UP001163046">
    <property type="component" value="Unassembled WGS sequence"/>
</dbReference>
<evidence type="ECO:0000256" key="3">
    <source>
        <dbReference type="ARBA" id="ARBA00023052"/>
    </source>
</evidence>
<accession>A0A9W9ZGF2</accession>
<dbReference type="Pfam" id="PF02776">
    <property type="entry name" value="TPP_enzyme_N"/>
    <property type="match status" value="1"/>
</dbReference>
<dbReference type="PROSITE" id="PS00187">
    <property type="entry name" value="TPP_ENZYMES"/>
    <property type="match status" value="1"/>
</dbReference>
<dbReference type="AlphaFoldDB" id="A0A9W9ZGF2"/>
<evidence type="ECO:0000256" key="2">
    <source>
        <dbReference type="ARBA" id="ARBA00022793"/>
    </source>
</evidence>
<dbReference type="InterPro" id="IPR000399">
    <property type="entry name" value="TPP-bd_CS"/>
</dbReference>
<dbReference type="InterPro" id="IPR012001">
    <property type="entry name" value="Thiamin_PyroP_enz_TPP-bd_dom"/>
</dbReference>
<sequence>MFCYRTLTRTPPVMSMAVNRSVVSSLFHRCKSLLNAQVVPHARCLSLGSFRLTDAVNPVNQVAEQKKRNEDVGQYTELVRDFLNPKDFYNALCTHGMDYFCGVPDSLLKDFCAYITTVTPKSRHVITSNEGQAIALAAGYHMATGKAGVVYLQNSGLGNIVNPLMSLAVSSVYSIPMLLLVGWRGEPGKRDEPQHMIQGQATPGILGLYVARKHMETTKGPYCLLVRRQNFLPFKLEKETGVYPLNREGALKVIVDSLKDRDVVVGTTGMLSRELFEYRVEKGHGHEKDFLTVGSMGHASAIALGIAQFRPKRQIFCLDGDGAALMHMGAFATIGQTEVPNFKHILINNGCHDSVGGQPTSALSDTFDFLGVAKACGYKTVIQAVQPEEISEAVTLMRTLEGPVLLEIKTNKGGRKDLGRPTRTPIQNKKDFMHFLAIDH</sequence>
<feature type="domain" description="Thiamine pyrophosphate enzyme TPP-binding" evidence="7">
    <location>
        <begin position="290"/>
        <end position="408"/>
    </location>
</feature>
<keyword evidence="3" id="KW-0786">Thiamine pyrophosphate</keyword>
<evidence type="ECO:0000259" key="8">
    <source>
        <dbReference type="Pfam" id="PF02776"/>
    </source>
</evidence>
<dbReference type="FunFam" id="3.40.50.970:FF:000101">
    <property type="entry name" value="Putative phosphonopyruvate decarboxylase"/>
    <property type="match status" value="1"/>
</dbReference>
<dbReference type="CDD" id="cd07035">
    <property type="entry name" value="TPP_PYR_POX_like"/>
    <property type="match status" value="1"/>
</dbReference>
<dbReference type="InterPro" id="IPR011766">
    <property type="entry name" value="TPP_enzyme_TPP-bd"/>
</dbReference>
<evidence type="ECO:0000256" key="4">
    <source>
        <dbReference type="ARBA" id="ARBA00023239"/>
    </source>
</evidence>
<evidence type="ECO:0000256" key="5">
    <source>
        <dbReference type="ARBA" id="ARBA00030510"/>
    </source>
</evidence>
<dbReference type="GO" id="GO:0016831">
    <property type="term" value="F:carboxy-lyase activity"/>
    <property type="evidence" value="ECO:0007669"/>
    <property type="project" value="UniProtKB-KW"/>
</dbReference>
<evidence type="ECO:0000313" key="9">
    <source>
        <dbReference type="EMBL" id="KAJ7381005.1"/>
    </source>
</evidence>
<comment type="catalytic activity">
    <reaction evidence="6">
        <text>(2R)-hydroxyhexadecanoyl-CoA = pentadecanal + formyl-CoA</text>
        <dbReference type="Rhea" id="RHEA:55212"/>
        <dbReference type="ChEBI" id="CHEBI:17302"/>
        <dbReference type="ChEBI" id="CHEBI:57376"/>
        <dbReference type="ChEBI" id="CHEBI:138654"/>
    </reaction>
    <physiologicalReaction direction="left-to-right" evidence="6">
        <dbReference type="Rhea" id="RHEA:55213"/>
    </physiologicalReaction>
</comment>
<comment type="caution">
    <text evidence="9">The sequence shown here is derived from an EMBL/GenBank/DDBJ whole genome shotgun (WGS) entry which is preliminary data.</text>
</comment>
<organism evidence="9 10">
    <name type="scientific">Desmophyllum pertusum</name>
    <dbReference type="NCBI Taxonomy" id="174260"/>
    <lineage>
        <taxon>Eukaryota</taxon>
        <taxon>Metazoa</taxon>
        <taxon>Cnidaria</taxon>
        <taxon>Anthozoa</taxon>
        <taxon>Hexacorallia</taxon>
        <taxon>Scleractinia</taxon>
        <taxon>Caryophylliina</taxon>
        <taxon>Caryophylliidae</taxon>
        <taxon>Desmophyllum</taxon>
    </lineage>
</organism>
<dbReference type="FunFam" id="3.40.50.970:FF:000100">
    <property type="entry name" value="Putative phosphonopyruvate decarboxylase"/>
    <property type="match status" value="1"/>
</dbReference>
<dbReference type="Pfam" id="PF02775">
    <property type="entry name" value="TPP_enzyme_C"/>
    <property type="match status" value="1"/>
</dbReference>
<feature type="domain" description="Thiamine pyrophosphate enzyme N-terminal TPP-binding" evidence="8">
    <location>
        <begin position="89"/>
        <end position="199"/>
    </location>
</feature>
<dbReference type="InterPro" id="IPR029061">
    <property type="entry name" value="THDP-binding"/>
</dbReference>
<dbReference type="CDD" id="cd03371">
    <property type="entry name" value="TPP_PpyrDC"/>
    <property type="match status" value="1"/>
</dbReference>
<dbReference type="GO" id="GO:0000287">
    <property type="term" value="F:magnesium ion binding"/>
    <property type="evidence" value="ECO:0007669"/>
    <property type="project" value="InterPro"/>
</dbReference>
<name>A0A9W9ZGF2_9CNID</name>
<dbReference type="PANTHER" id="PTHR42818">
    <property type="entry name" value="SULFOPYRUVATE DECARBOXYLASE SUBUNIT ALPHA"/>
    <property type="match status" value="1"/>
</dbReference>
<reference evidence="9" key="1">
    <citation type="submission" date="2023-01" db="EMBL/GenBank/DDBJ databases">
        <title>Genome assembly of the deep-sea coral Lophelia pertusa.</title>
        <authorList>
            <person name="Herrera S."/>
            <person name="Cordes E."/>
        </authorList>
    </citation>
    <scope>NUCLEOTIDE SEQUENCE</scope>
    <source>
        <strain evidence="9">USNM1676648</strain>
        <tissue evidence="9">Polyp</tissue>
    </source>
</reference>
<dbReference type="GO" id="GO:0030976">
    <property type="term" value="F:thiamine pyrophosphate binding"/>
    <property type="evidence" value="ECO:0007669"/>
    <property type="project" value="InterPro"/>
</dbReference>
<protein>
    <recommendedName>
        <fullName evidence="1">2-hydroxyacyl-CoA lyase 2</fullName>
    </recommendedName>
    <alternativeName>
        <fullName evidence="5">IlvB-like protein</fullName>
    </alternativeName>
</protein>
<keyword evidence="10" id="KW-1185">Reference proteome</keyword>
<dbReference type="InterPro" id="IPR051818">
    <property type="entry name" value="TPP_dependent_decarboxylase"/>
</dbReference>
<dbReference type="PANTHER" id="PTHR42818:SF1">
    <property type="entry name" value="SULFOPYRUVATE DECARBOXYLASE"/>
    <property type="match status" value="1"/>
</dbReference>
<proteinExistence type="predicted"/>
<dbReference type="SUPFAM" id="SSF52518">
    <property type="entry name" value="Thiamin diphosphate-binding fold (THDP-binding)"/>
    <property type="match status" value="2"/>
</dbReference>
<evidence type="ECO:0000259" key="7">
    <source>
        <dbReference type="Pfam" id="PF02775"/>
    </source>
</evidence>